<evidence type="ECO:0000313" key="2">
    <source>
        <dbReference type="EMBL" id="GIH72363.1"/>
    </source>
</evidence>
<dbReference type="EMBL" id="BOOG01000050">
    <property type="protein sequence ID" value="GIH72363.1"/>
    <property type="molecule type" value="Genomic_DNA"/>
</dbReference>
<reference evidence="2" key="1">
    <citation type="submission" date="2021-01" db="EMBL/GenBank/DDBJ databases">
        <title>Whole genome shotgun sequence of Sphaerimonospora thailandensis NBRC 107569.</title>
        <authorList>
            <person name="Komaki H."/>
            <person name="Tamura T."/>
        </authorList>
    </citation>
    <scope>NUCLEOTIDE SEQUENCE</scope>
    <source>
        <strain evidence="2">NBRC 107569</strain>
    </source>
</reference>
<feature type="region of interest" description="Disordered" evidence="1">
    <location>
        <begin position="1"/>
        <end position="34"/>
    </location>
</feature>
<accession>A0A8J3W1R7</accession>
<dbReference type="AlphaFoldDB" id="A0A8J3W1R7"/>
<evidence type="ECO:0000313" key="3">
    <source>
        <dbReference type="Proteomes" id="UP000610966"/>
    </source>
</evidence>
<keyword evidence="3" id="KW-1185">Reference proteome</keyword>
<evidence type="ECO:0000256" key="1">
    <source>
        <dbReference type="SAM" id="MobiDB-lite"/>
    </source>
</evidence>
<protein>
    <submittedName>
        <fullName evidence="2">Uncharacterized protein</fullName>
    </submittedName>
</protein>
<organism evidence="2 3">
    <name type="scientific">Sphaerimonospora thailandensis</name>
    <dbReference type="NCBI Taxonomy" id="795644"/>
    <lineage>
        <taxon>Bacteria</taxon>
        <taxon>Bacillati</taxon>
        <taxon>Actinomycetota</taxon>
        <taxon>Actinomycetes</taxon>
        <taxon>Streptosporangiales</taxon>
        <taxon>Streptosporangiaceae</taxon>
        <taxon>Sphaerimonospora</taxon>
    </lineage>
</organism>
<dbReference type="RefSeq" id="WP_204018026.1">
    <property type="nucleotide sequence ID" value="NZ_BOOG01000050.1"/>
</dbReference>
<name>A0A8J3W1R7_9ACTN</name>
<gene>
    <name evidence="2" type="ORF">Mth01_46160</name>
</gene>
<proteinExistence type="predicted"/>
<sequence length="146" mass="16382">MGDDDLRDEKRVSRHGTTDGPIDGKVVRRHRPGGRGSNLIQLQIGERPWRPTPGTDVVDIYDRHDMPTTGLIKQDDRLYVFDCVDGHVSRVNFWAYAQVDAVEVSHLQDAVGDEFSRLLKEIFTDRPIVGALAVDTRIESSAPIDC</sequence>
<dbReference type="Proteomes" id="UP000610966">
    <property type="component" value="Unassembled WGS sequence"/>
</dbReference>
<comment type="caution">
    <text evidence="2">The sequence shown here is derived from an EMBL/GenBank/DDBJ whole genome shotgun (WGS) entry which is preliminary data.</text>
</comment>